<dbReference type="Gene3D" id="1.10.530.10">
    <property type="match status" value="1"/>
</dbReference>
<dbReference type="EMBL" id="FWXJ01000010">
    <property type="protein sequence ID" value="SMC64608.1"/>
    <property type="molecule type" value="Genomic_DNA"/>
</dbReference>
<dbReference type="SUPFAM" id="SSF48435">
    <property type="entry name" value="Bacterial muramidases"/>
    <property type="match status" value="1"/>
</dbReference>
<evidence type="ECO:0000259" key="4">
    <source>
        <dbReference type="Pfam" id="PF01464"/>
    </source>
</evidence>
<evidence type="ECO:0000313" key="7">
    <source>
        <dbReference type="Proteomes" id="UP000192708"/>
    </source>
</evidence>
<comment type="similarity">
    <text evidence="1">Belongs to the transglycosylase Slt family.</text>
</comment>
<dbReference type="GO" id="GO:0004553">
    <property type="term" value="F:hydrolase activity, hydrolyzing O-glycosyl compounds"/>
    <property type="evidence" value="ECO:0007669"/>
    <property type="project" value="InterPro"/>
</dbReference>
<dbReference type="Gene3D" id="1.25.20.10">
    <property type="entry name" value="Bacterial muramidases"/>
    <property type="match status" value="2"/>
</dbReference>
<feature type="region of interest" description="Disordered" evidence="3">
    <location>
        <begin position="36"/>
        <end position="66"/>
    </location>
</feature>
<proteinExistence type="inferred from homology"/>
<dbReference type="Proteomes" id="UP000192708">
    <property type="component" value="Unassembled WGS sequence"/>
</dbReference>
<feature type="compositionally biased region" description="Polar residues" evidence="3">
    <location>
        <begin position="43"/>
        <end position="65"/>
    </location>
</feature>
<evidence type="ECO:0000313" key="6">
    <source>
        <dbReference type="EMBL" id="SMC64608.1"/>
    </source>
</evidence>
<organism evidence="6 7">
    <name type="scientific">Polynucleobacter kasalickyi</name>
    <dbReference type="NCBI Taxonomy" id="1938817"/>
    <lineage>
        <taxon>Bacteria</taxon>
        <taxon>Pseudomonadati</taxon>
        <taxon>Pseudomonadota</taxon>
        <taxon>Betaproteobacteria</taxon>
        <taxon>Burkholderiales</taxon>
        <taxon>Burkholderiaceae</taxon>
        <taxon>Polynucleobacter</taxon>
    </lineage>
</organism>
<dbReference type="STRING" id="1938817.SAMN06296008_110105"/>
<dbReference type="AlphaFoldDB" id="A0A1W2AWN7"/>
<keyword evidence="2" id="KW-0732">Signal</keyword>
<dbReference type="PANTHER" id="PTHR37423:SF5">
    <property type="entry name" value="SOLUBLE LYTIC MUREIN TRANSGLYCOSYLASE"/>
    <property type="match status" value="1"/>
</dbReference>
<evidence type="ECO:0000256" key="1">
    <source>
        <dbReference type="ARBA" id="ARBA00007734"/>
    </source>
</evidence>
<evidence type="ECO:0000256" key="2">
    <source>
        <dbReference type="ARBA" id="ARBA00022729"/>
    </source>
</evidence>
<reference evidence="6 7" key="1">
    <citation type="submission" date="2017-04" db="EMBL/GenBank/DDBJ databases">
        <authorList>
            <person name="Afonso C.L."/>
            <person name="Miller P.J."/>
            <person name="Scott M.A."/>
            <person name="Spackman E."/>
            <person name="Goraichik I."/>
            <person name="Dimitrov K.M."/>
            <person name="Suarez D.L."/>
            <person name="Swayne D.E."/>
        </authorList>
    </citation>
    <scope>NUCLEOTIDE SEQUENCE [LARGE SCALE GENOMIC DNA]</scope>
    <source>
        <strain evidence="6 7">VK13</strain>
    </source>
</reference>
<dbReference type="InterPro" id="IPR008939">
    <property type="entry name" value="Lytic_TGlycosylase_superhlx_U"/>
</dbReference>
<protein>
    <submittedName>
        <fullName evidence="6">Soluble lytic murein transglycosylase</fullName>
    </submittedName>
</protein>
<dbReference type="Pfam" id="PF01464">
    <property type="entry name" value="SLT"/>
    <property type="match status" value="1"/>
</dbReference>
<dbReference type="InterPro" id="IPR008258">
    <property type="entry name" value="Transglycosylase_SLT_dom_1"/>
</dbReference>
<feature type="domain" description="Lytic transglycosylase superhelical linker" evidence="5">
    <location>
        <begin position="422"/>
        <end position="480"/>
    </location>
</feature>
<gene>
    <name evidence="6" type="ORF">SAMN06296008_110105</name>
</gene>
<keyword evidence="7" id="KW-1185">Reference proteome</keyword>
<dbReference type="PANTHER" id="PTHR37423">
    <property type="entry name" value="SOLUBLE LYTIC MUREIN TRANSGLYCOSYLASE-RELATED"/>
    <property type="match status" value="1"/>
</dbReference>
<dbReference type="OrthoDB" id="92254at2"/>
<dbReference type="CDD" id="cd13401">
    <property type="entry name" value="Slt70-like"/>
    <property type="match status" value="1"/>
</dbReference>
<dbReference type="GO" id="GO:0042597">
    <property type="term" value="C:periplasmic space"/>
    <property type="evidence" value="ECO:0007669"/>
    <property type="project" value="InterPro"/>
</dbReference>
<sequence length="665" mass="75368">MHHLIPSFTKYFQVTLIVSIITCFASFGHTEAKEVKNSKHSAGKSTNENTAAQNPNNTPIPGNQELSDKDLQFIDLREAARKNDLLKALQLAGNLKDYPMQDYVEYFKLKPRLYDSSGRANAMTDADREVERFLQRYKDTGLADRLRNDWILVLGKRRDWNEVDRQYAQFALDDDTQVKCYSFLARLYKGENPKQVGLAARAAMQDARYFGEGCPDAVQALQARGGLTQSEAEAISRIASENSLDTLAKKMANDPIFEMVKLARTNPTLALIKLEEFDFAGSSEHRGLMYGVVGQFLAKKQDPKALEMFKRQHQLSDSGLLSPESSEWKVRAALKEKDWKFVKESIETMPDWIRLRDPAWTYWYGRALKELKDQRANEYFMSISSQFNFYGQLALEELNKQIVIPAKVTVSDNEISTIGLTHSAFDKAAKLYAMNLRTEGNREWNWELRNLSDRELIAAAEYGKRIGLLDRTVSTADRTKIEHNFSLRYPTPYIEKLNPITQKINLDIHWVYGLIRQESRFITSAKSGVGASGLMQVMPTTGKYVAKKIGLSDFRPENLAEINTNLMIGCNYLNMVLNDLDGSWGLASAAYNAGPSRPKQWRQSLKKQVDGAIFAETIPFNETRTYVKNVLSNAVYYAHLNGKTNSLKEKLGNVYPAVAVTSNLP</sequence>
<dbReference type="InterPro" id="IPR037061">
    <property type="entry name" value="Lytic_TGlycoase_superhlx_L_sf"/>
</dbReference>
<evidence type="ECO:0000259" key="5">
    <source>
        <dbReference type="Pfam" id="PF14718"/>
    </source>
</evidence>
<accession>A0A1W2AWN7</accession>
<evidence type="ECO:0000256" key="3">
    <source>
        <dbReference type="SAM" id="MobiDB-lite"/>
    </source>
</evidence>
<dbReference type="InterPro" id="IPR023346">
    <property type="entry name" value="Lysozyme-like_dom_sf"/>
</dbReference>
<dbReference type="SUPFAM" id="SSF53955">
    <property type="entry name" value="Lysozyme-like"/>
    <property type="match status" value="1"/>
</dbReference>
<name>A0A1W2AWN7_9BURK</name>
<dbReference type="RefSeq" id="WP_084284109.1">
    <property type="nucleotide sequence ID" value="NZ_FWXJ01000010.1"/>
</dbReference>
<dbReference type="Gene3D" id="1.10.1240.20">
    <property type="entry name" value="Lytic transglycosylase, superhelical linker domain"/>
    <property type="match status" value="1"/>
</dbReference>
<dbReference type="Pfam" id="PF14718">
    <property type="entry name" value="SLT_L"/>
    <property type="match status" value="1"/>
</dbReference>
<dbReference type="InterPro" id="IPR012289">
    <property type="entry name" value="Lytic_TGlycosylase_superhlx_L"/>
</dbReference>
<feature type="domain" description="Transglycosylase SLT" evidence="4">
    <location>
        <begin position="501"/>
        <end position="608"/>
    </location>
</feature>